<comment type="caution">
    <text evidence="7">The sequence shown here is derived from an EMBL/GenBank/DDBJ whole genome shotgun (WGS) entry which is preliminary data.</text>
</comment>
<dbReference type="InterPro" id="IPR002052">
    <property type="entry name" value="DNA_methylase_N6_adenine_CS"/>
</dbReference>
<proteinExistence type="inferred from homology"/>
<dbReference type="AlphaFoldDB" id="A0A1J4KD52"/>
<dbReference type="PANTHER" id="PTHR12829:SF7">
    <property type="entry name" value="N6-ADENOSINE-METHYLTRANSFERASE CATALYTIC SUBUNIT"/>
    <property type="match status" value="1"/>
</dbReference>
<evidence type="ECO:0000256" key="6">
    <source>
        <dbReference type="PROSITE-ProRule" id="PRU00489"/>
    </source>
</evidence>
<dbReference type="GO" id="GO:0001734">
    <property type="term" value="F:mRNA m(6)A methyltransferase activity"/>
    <property type="evidence" value="ECO:0007669"/>
    <property type="project" value="UniProtKB-EC"/>
</dbReference>
<evidence type="ECO:0000256" key="1">
    <source>
        <dbReference type="ARBA" id="ARBA00012160"/>
    </source>
</evidence>
<dbReference type="InterPro" id="IPR007757">
    <property type="entry name" value="MT-A70-like"/>
</dbReference>
<keyword evidence="2" id="KW-0489">Methyltransferase</keyword>
<dbReference type="GO" id="GO:0005634">
    <property type="term" value="C:nucleus"/>
    <property type="evidence" value="ECO:0007669"/>
    <property type="project" value="TreeGrafter"/>
</dbReference>
<dbReference type="Gene3D" id="3.40.50.150">
    <property type="entry name" value="Vaccinia Virus protein VP39"/>
    <property type="match status" value="1"/>
</dbReference>
<keyword evidence="3" id="KW-0808">Transferase</keyword>
<evidence type="ECO:0000313" key="8">
    <source>
        <dbReference type="Proteomes" id="UP000179807"/>
    </source>
</evidence>
<gene>
    <name evidence="7" type="ORF">TRFO_22063</name>
</gene>
<organism evidence="7 8">
    <name type="scientific">Tritrichomonas foetus</name>
    <dbReference type="NCBI Taxonomy" id="1144522"/>
    <lineage>
        <taxon>Eukaryota</taxon>
        <taxon>Metamonada</taxon>
        <taxon>Parabasalia</taxon>
        <taxon>Tritrichomonadida</taxon>
        <taxon>Tritrichomonadidae</taxon>
        <taxon>Tritrichomonas</taxon>
    </lineage>
</organism>
<dbReference type="GeneID" id="94837045"/>
<dbReference type="SUPFAM" id="SSF53335">
    <property type="entry name" value="S-adenosyl-L-methionine-dependent methyltransferases"/>
    <property type="match status" value="1"/>
</dbReference>
<dbReference type="RefSeq" id="XP_068362283.1">
    <property type="nucleotide sequence ID" value="XM_068502341.1"/>
</dbReference>
<evidence type="ECO:0000256" key="4">
    <source>
        <dbReference type="ARBA" id="ARBA00022691"/>
    </source>
</evidence>
<evidence type="ECO:0000256" key="2">
    <source>
        <dbReference type="ARBA" id="ARBA00022603"/>
    </source>
</evidence>
<dbReference type="EC" id="2.1.1.348" evidence="1"/>
<dbReference type="GO" id="GO:0003676">
    <property type="term" value="F:nucleic acid binding"/>
    <property type="evidence" value="ECO:0007669"/>
    <property type="project" value="InterPro"/>
</dbReference>
<comment type="catalytic activity">
    <reaction evidence="5">
        <text>an adenosine in mRNA + S-adenosyl-L-methionine = an N(6)-methyladenosine in mRNA + S-adenosyl-L-homocysteine + H(+)</text>
        <dbReference type="Rhea" id="RHEA:55584"/>
        <dbReference type="Rhea" id="RHEA-COMP:12414"/>
        <dbReference type="Rhea" id="RHEA-COMP:12417"/>
        <dbReference type="ChEBI" id="CHEBI:15378"/>
        <dbReference type="ChEBI" id="CHEBI:57856"/>
        <dbReference type="ChEBI" id="CHEBI:59789"/>
        <dbReference type="ChEBI" id="CHEBI:74411"/>
        <dbReference type="ChEBI" id="CHEBI:74449"/>
        <dbReference type="EC" id="2.1.1.348"/>
    </reaction>
</comment>
<sequence length="406" mass="47038">MVENLRNKPRISYCELEYIEGLTSDSDEGYIYSMIDDNPSSKKGMKTISVDEDEWTMDSDFYDQSDSRLPRKLRAKNGTVIKNSLDQISLELKELNQKRRSKVGINQNILDEQCPFIPFSEVREKLLTQSLLFEDCGCFNTLIKDYDPVNPDKLPFFGFNGNHSLTGVQEIKEMKTEDIDKEISEIEEELRTLEHITLDNCIIVPPFDERLENSFSIKQDVLNFDWEGLGKAVQFDVILMDPPWKIQNTKITRGVEITYGQLTDEEIMSMPLHFVQSNGFVFMWVIASAYSNGLNILKQWGYEVINHINWIKTSRKGIFHPSHGYYVQHSKETLLVGVKGKGVSLIRPEKFYDVIDQPRNLRQSHKPDCLYNIIEEMFPGGTYLEIFARSHNLRENWISIGLELPP</sequence>
<dbReference type="GO" id="GO:0036396">
    <property type="term" value="C:RNA N6-methyladenosine methyltransferase complex"/>
    <property type="evidence" value="ECO:0007669"/>
    <property type="project" value="TreeGrafter"/>
</dbReference>
<keyword evidence="4" id="KW-0949">S-adenosyl-L-methionine</keyword>
<accession>A0A1J4KD52</accession>
<dbReference type="PROSITE" id="PS51143">
    <property type="entry name" value="MT_A70"/>
    <property type="match status" value="1"/>
</dbReference>
<evidence type="ECO:0000256" key="5">
    <source>
        <dbReference type="ARBA" id="ARBA00048957"/>
    </source>
</evidence>
<dbReference type="VEuPathDB" id="TrichDB:TRFO_22063"/>
<dbReference type="InterPro" id="IPR029063">
    <property type="entry name" value="SAM-dependent_MTases_sf"/>
</dbReference>
<dbReference type="Proteomes" id="UP000179807">
    <property type="component" value="Unassembled WGS sequence"/>
</dbReference>
<reference evidence="7" key="1">
    <citation type="submission" date="2016-10" db="EMBL/GenBank/DDBJ databases">
        <authorList>
            <person name="Benchimol M."/>
            <person name="Almeida L.G."/>
            <person name="Vasconcelos A.T."/>
            <person name="Perreira-Neves A."/>
            <person name="Rosa I.A."/>
            <person name="Tasca T."/>
            <person name="Bogo M.R."/>
            <person name="de Souza W."/>
        </authorList>
    </citation>
    <scope>NUCLEOTIDE SEQUENCE [LARGE SCALE GENOMIC DNA]</scope>
    <source>
        <strain evidence="7">K</strain>
    </source>
</reference>
<evidence type="ECO:0000256" key="3">
    <source>
        <dbReference type="ARBA" id="ARBA00022679"/>
    </source>
</evidence>
<dbReference type="PROSITE" id="PS00092">
    <property type="entry name" value="N6_MTASE"/>
    <property type="match status" value="1"/>
</dbReference>
<name>A0A1J4KD52_9EUKA</name>
<dbReference type="GO" id="GO:0032259">
    <property type="term" value="P:methylation"/>
    <property type="evidence" value="ECO:0007669"/>
    <property type="project" value="UniProtKB-KW"/>
</dbReference>
<dbReference type="Pfam" id="PF05063">
    <property type="entry name" value="MT-A70"/>
    <property type="match status" value="1"/>
</dbReference>
<keyword evidence="8" id="KW-1185">Reference proteome</keyword>
<dbReference type="PANTHER" id="PTHR12829">
    <property type="entry name" value="N6-ADENOSINE-METHYLTRANSFERASE"/>
    <property type="match status" value="1"/>
</dbReference>
<dbReference type="OrthoDB" id="10262526at2759"/>
<comment type="similarity">
    <text evidence="6">Belongs to the MT-A70-like family.</text>
</comment>
<evidence type="ECO:0000313" key="7">
    <source>
        <dbReference type="EMBL" id="OHT09147.1"/>
    </source>
</evidence>
<protein>
    <recommendedName>
        <fullName evidence="1">mRNA m(6)A methyltransferase</fullName>
        <ecNumber evidence="1">2.1.1.348</ecNumber>
    </recommendedName>
</protein>
<dbReference type="EMBL" id="MLAK01000647">
    <property type="protein sequence ID" value="OHT09147.1"/>
    <property type="molecule type" value="Genomic_DNA"/>
</dbReference>